<name>A0A7J5C178_9MICO</name>
<dbReference type="EMBL" id="WBJZ01000002">
    <property type="protein sequence ID" value="KAB1662253.1"/>
    <property type="molecule type" value="Genomic_DNA"/>
</dbReference>
<keyword evidence="2" id="KW-1185">Reference proteome</keyword>
<gene>
    <name evidence="1" type="ORF">F8O01_01990</name>
</gene>
<protein>
    <submittedName>
        <fullName evidence="1">Uncharacterized protein</fullName>
    </submittedName>
</protein>
<dbReference type="RefSeq" id="WP_158039191.1">
    <property type="nucleotide sequence ID" value="NZ_JACCFV010000001.1"/>
</dbReference>
<dbReference type="Proteomes" id="UP000467240">
    <property type="component" value="Unassembled WGS sequence"/>
</dbReference>
<proteinExistence type="predicted"/>
<evidence type="ECO:0000313" key="2">
    <source>
        <dbReference type="Proteomes" id="UP000467240"/>
    </source>
</evidence>
<organism evidence="1 2">
    <name type="scientific">Pseudoclavibacter chungangensis</name>
    <dbReference type="NCBI Taxonomy" id="587635"/>
    <lineage>
        <taxon>Bacteria</taxon>
        <taxon>Bacillati</taxon>
        <taxon>Actinomycetota</taxon>
        <taxon>Actinomycetes</taxon>
        <taxon>Micrococcales</taxon>
        <taxon>Microbacteriaceae</taxon>
        <taxon>Pseudoclavibacter</taxon>
    </lineage>
</organism>
<accession>A0A7J5C178</accession>
<comment type="caution">
    <text evidence="1">The sequence shown here is derived from an EMBL/GenBank/DDBJ whole genome shotgun (WGS) entry which is preliminary data.</text>
</comment>
<evidence type="ECO:0000313" key="1">
    <source>
        <dbReference type="EMBL" id="KAB1662253.1"/>
    </source>
</evidence>
<sequence length="179" mass="19833">MNEGRSETPHWDVVPSPELEQKASSWLRGMIRFIIESTDEPDTTPDRFERTLGITTEPGVRGHYSDDRRDPTYICEVGITLPPAPRTGASLTIDRVNTASADTSPLVRVPDATWVRTELADAGFGLRPVFPNHGDRLVAIRFARGRVGGTIGLRGGRERDPSGGYANRVVMSWRDPYES</sequence>
<dbReference type="AlphaFoldDB" id="A0A7J5C178"/>
<reference evidence="1 2" key="1">
    <citation type="submission" date="2019-09" db="EMBL/GenBank/DDBJ databases">
        <title>Phylogeny of genus Pseudoclavibacter and closely related genus.</title>
        <authorList>
            <person name="Li Y."/>
        </authorList>
    </citation>
    <scope>NUCLEOTIDE SEQUENCE [LARGE SCALE GENOMIC DNA]</scope>
    <source>
        <strain evidence="1 2">DSM 23821</strain>
    </source>
</reference>